<sequence length="51" mass="5776">MRWLEGQLLKKTDHPTGVNRLVVRRGIDHHTDDNTGRTDSPTQPAIQSKVV</sequence>
<dbReference type="AlphaFoldDB" id="Q17KQ9"/>
<gene>
    <name evidence="2" type="ORF">AaeL_AAEL001609</name>
</gene>
<reference evidence="2" key="1">
    <citation type="submission" date="2005-10" db="EMBL/GenBank/DDBJ databases">
        <authorList>
            <person name="Loftus B.J."/>
            <person name="Nene V.M."/>
            <person name="Hannick L.I."/>
            <person name="Bidwell S."/>
            <person name="Haas B."/>
            <person name="Amedeo P."/>
            <person name="Orvis J."/>
            <person name="Wortman J.R."/>
            <person name="White O.R."/>
            <person name="Salzberg S."/>
            <person name="Shumway M."/>
            <person name="Koo H."/>
            <person name="Zhao Y."/>
            <person name="Holmes M."/>
            <person name="Miller J."/>
            <person name="Schatz M."/>
            <person name="Pop M."/>
            <person name="Pai G."/>
            <person name="Utterback T."/>
            <person name="Rogers Y.-H."/>
            <person name="Kravitz S."/>
            <person name="Fraser C.M."/>
        </authorList>
    </citation>
    <scope>NUCLEOTIDE SEQUENCE</scope>
    <source>
        <strain evidence="2">Liverpool</strain>
    </source>
</reference>
<evidence type="ECO:0000256" key="1">
    <source>
        <dbReference type="SAM" id="MobiDB-lite"/>
    </source>
</evidence>
<name>Q17KQ9_AEDAE</name>
<accession>Q17KQ9</accession>
<reference evidence="2" key="3">
    <citation type="submission" date="2012-09" db="EMBL/GenBank/DDBJ databases">
        <authorList>
            <consortium name="VectorBase"/>
        </authorList>
    </citation>
    <scope>NUCLEOTIDE SEQUENCE</scope>
    <source>
        <strain evidence="2">Liverpool</strain>
    </source>
</reference>
<feature type="region of interest" description="Disordered" evidence="1">
    <location>
        <begin position="24"/>
        <end position="51"/>
    </location>
</feature>
<organism evidence="2 3">
    <name type="scientific">Aedes aegypti</name>
    <name type="common">Yellowfever mosquito</name>
    <name type="synonym">Culex aegypti</name>
    <dbReference type="NCBI Taxonomy" id="7159"/>
    <lineage>
        <taxon>Eukaryota</taxon>
        <taxon>Metazoa</taxon>
        <taxon>Ecdysozoa</taxon>
        <taxon>Arthropoda</taxon>
        <taxon>Hexapoda</taxon>
        <taxon>Insecta</taxon>
        <taxon>Pterygota</taxon>
        <taxon>Neoptera</taxon>
        <taxon>Endopterygota</taxon>
        <taxon>Diptera</taxon>
        <taxon>Nematocera</taxon>
        <taxon>Culicoidea</taxon>
        <taxon>Culicidae</taxon>
        <taxon>Culicinae</taxon>
        <taxon>Aedini</taxon>
        <taxon>Aedes</taxon>
        <taxon>Stegomyia</taxon>
    </lineage>
</organism>
<feature type="compositionally biased region" description="Basic and acidic residues" evidence="1">
    <location>
        <begin position="25"/>
        <end position="36"/>
    </location>
</feature>
<evidence type="ECO:0000313" key="2">
    <source>
        <dbReference type="EMBL" id="EAT47245.1"/>
    </source>
</evidence>
<dbReference type="EMBL" id="CH477222">
    <property type="protein sequence ID" value="EAT47245.1"/>
    <property type="molecule type" value="Genomic_DNA"/>
</dbReference>
<reference evidence="2" key="2">
    <citation type="journal article" date="2007" name="Science">
        <title>Genome sequence of Aedes aegypti, a major arbovirus vector.</title>
        <authorList>
            <person name="Nene V."/>
            <person name="Wortman J.R."/>
            <person name="Lawson D."/>
            <person name="Haas B."/>
            <person name="Kodira C."/>
            <person name="Tu Z.J."/>
            <person name="Loftus B."/>
            <person name="Xi Z."/>
            <person name="Megy K."/>
            <person name="Grabherr M."/>
            <person name="Ren Q."/>
            <person name="Zdobnov E.M."/>
            <person name="Lobo N.F."/>
            <person name="Campbell K.S."/>
            <person name="Brown S.E."/>
            <person name="Bonaldo M.F."/>
            <person name="Zhu J."/>
            <person name="Sinkins S.P."/>
            <person name="Hogenkamp D.G."/>
            <person name="Amedeo P."/>
            <person name="Arensburger P."/>
            <person name="Atkinson P.W."/>
            <person name="Bidwell S."/>
            <person name="Biedler J."/>
            <person name="Birney E."/>
            <person name="Bruggner R.V."/>
            <person name="Costas J."/>
            <person name="Coy M.R."/>
            <person name="Crabtree J."/>
            <person name="Crawford M."/>
            <person name="Debruyn B."/>
            <person name="Decaprio D."/>
            <person name="Eiglmeier K."/>
            <person name="Eisenstadt E."/>
            <person name="El-Dorry H."/>
            <person name="Gelbart W.M."/>
            <person name="Gomes S.L."/>
            <person name="Hammond M."/>
            <person name="Hannick L.I."/>
            <person name="Hogan J.R."/>
            <person name="Holmes M.H."/>
            <person name="Jaffe D."/>
            <person name="Johnston J.S."/>
            <person name="Kennedy R.C."/>
            <person name="Koo H."/>
            <person name="Kravitz S."/>
            <person name="Kriventseva E.V."/>
            <person name="Kulp D."/>
            <person name="Labutti K."/>
            <person name="Lee E."/>
            <person name="Li S."/>
            <person name="Lovin D.D."/>
            <person name="Mao C."/>
            <person name="Mauceli E."/>
            <person name="Menck C.F."/>
            <person name="Miller J.R."/>
            <person name="Montgomery P."/>
            <person name="Mori A."/>
            <person name="Nascimento A.L."/>
            <person name="Naveira H.F."/>
            <person name="Nusbaum C."/>
            <person name="O'leary S."/>
            <person name="Orvis J."/>
            <person name="Pertea M."/>
            <person name="Quesneville H."/>
            <person name="Reidenbach K.R."/>
            <person name="Rogers Y.H."/>
            <person name="Roth C.W."/>
            <person name="Schneider J.R."/>
            <person name="Schatz M."/>
            <person name="Shumway M."/>
            <person name="Stanke M."/>
            <person name="Stinson E.O."/>
            <person name="Tubio J.M."/>
            <person name="Vanzee J.P."/>
            <person name="Verjovski-Almeida S."/>
            <person name="Werner D."/>
            <person name="White O."/>
            <person name="Wyder S."/>
            <person name="Zeng Q."/>
            <person name="Zhao Q."/>
            <person name="Zhao Y."/>
            <person name="Hill C.A."/>
            <person name="Raikhel A.S."/>
            <person name="Soares M.B."/>
            <person name="Knudson D.L."/>
            <person name="Lee N.H."/>
            <person name="Galagan J."/>
            <person name="Salzberg S.L."/>
            <person name="Paulsen I.T."/>
            <person name="Dimopoulos G."/>
            <person name="Collins F.H."/>
            <person name="Birren B."/>
            <person name="Fraser-Liggett C.M."/>
            <person name="Severson D.W."/>
        </authorList>
    </citation>
    <scope>NUCLEOTIDE SEQUENCE [LARGE SCALE GENOMIC DNA]</scope>
    <source>
        <strain evidence="2">Liverpool</strain>
    </source>
</reference>
<dbReference type="PaxDb" id="7159-AAEL001609-PA"/>
<feature type="compositionally biased region" description="Polar residues" evidence="1">
    <location>
        <begin position="37"/>
        <end position="51"/>
    </location>
</feature>
<dbReference type="HOGENOM" id="CLU_3108235_0_0_1"/>
<protein>
    <submittedName>
        <fullName evidence="2">AAEL001609-PA</fullName>
    </submittedName>
</protein>
<proteinExistence type="predicted"/>
<dbReference type="Proteomes" id="UP000682892">
    <property type="component" value="Unassembled WGS sequence"/>
</dbReference>
<evidence type="ECO:0000313" key="3">
    <source>
        <dbReference type="Proteomes" id="UP000682892"/>
    </source>
</evidence>